<dbReference type="KEGG" id="nde:NIDE3766"/>
<gene>
    <name evidence="1" type="ORF">NIDE3766</name>
</gene>
<keyword evidence="2" id="KW-1185">Reference proteome</keyword>
<dbReference type="Proteomes" id="UP000001660">
    <property type="component" value="Chromosome"/>
</dbReference>
<accession>D8P7U6</accession>
<dbReference type="AlphaFoldDB" id="D8P7U6"/>
<evidence type="ECO:0000313" key="1">
    <source>
        <dbReference type="EMBL" id="CBK43442.1"/>
    </source>
</evidence>
<dbReference type="EMBL" id="FP929003">
    <property type="protein sequence ID" value="CBK43442.1"/>
    <property type="molecule type" value="Genomic_DNA"/>
</dbReference>
<name>D8P7U6_9BACT</name>
<sequence>MDDLTGCGNNPPAACSTSVNREPYLVGVRAESHNAHSRFPSIRHELYAMGSFLRARDERRFTNDRL</sequence>
<proteinExistence type="predicted"/>
<protein>
    <submittedName>
        <fullName evidence="1">Uncharacterized protein</fullName>
    </submittedName>
</protein>
<reference evidence="1 2" key="1">
    <citation type="journal article" date="2010" name="Proc. Natl. Acad. Sci. U.S.A.">
        <title>A Nitrospira metagenome illuminates the physiology and evolution of globally important nitrite-oxidizing bacteria.</title>
        <authorList>
            <person name="Lucker S."/>
            <person name="Wagner M."/>
            <person name="Maixner F."/>
            <person name="Pelletier E."/>
            <person name="Koch H."/>
            <person name="Vacherie B."/>
            <person name="Rattei T."/>
            <person name="Sinninghe Damste J."/>
            <person name="Spieck E."/>
            <person name="Le Paslier D."/>
            <person name="Daims H."/>
        </authorList>
    </citation>
    <scope>NUCLEOTIDE SEQUENCE [LARGE SCALE GENOMIC DNA]</scope>
</reference>
<dbReference type="HOGENOM" id="CLU_2823107_0_0_0"/>
<organism evidence="1 2">
    <name type="scientific">Nitrospira defluvii</name>
    <dbReference type="NCBI Taxonomy" id="330214"/>
    <lineage>
        <taxon>Bacteria</taxon>
        <taxon>Pseudomonadati</taxon>
        <taxon>Nitrospirota</taxon>
        <taxon>Nitrospiria</taxon>
        <taxon>Nitrospirales</taxon>
        <taxon>Nitrospiraceae</taxon>
        <taxon>Nitrospira</taxon>
    </lineage>
</organism>
<evidence type="ECO:0000313" key="2">
    <source>
        <dbReference type="Proteomes" id="UP000001660"/>
    </source>
</evidence>